<proteinExistence type="predicted"/>
<evidence type="ECO:0000313" key="4">
    <source>
        <dbReference type="RefSeq" id="XP_022258111.1"/>
    </source>
</evidence>
<evidence type="ECO:0000256" key="1">
    <source>
        <dbReference type="SAM" id="MobiDB-lite"/>
    </source>
</evidence>
<organism evidence="3 4">
    <name type="scientific">Limulus polyphemus</name>
    <name type="common">Atlantic horseshoe crab</name>
    <dbReference type="NCBI Taxonomy" id="6850"/>
    <lineage>
        <taxon>Eukaryota</taxon>
        <taxon>Metazoa</taxon>
        <taxon>Ecdysozoa</taxon>
        <taxon>Arthropoda</taxon>
        <taxon>Chelicerata</taxon>
        <taxon>Merostomata</taxon>
        <taxon>Xiphosura</taxon>
        <taxon>Limulidae</taxon>
        <taxon>Limulus</taxon>
    </lineage>
</organism>
<sequence length="266" mass="30813">MVLHYYLVQYLLSLQFLSPVNKDTSPEAVVSKSEKTDESDKLYPDPNRYVTGRKITKPDGVENLERTEKEMKKVEQQISLEVTGNPSPKECDLKKRMKKETSLKVAESDPKKWIKRQNNGKTDKRPLKKEKPQQNKSDIEGLKKIVQKKRLKKQQFQPQFDPKDFPKLFDACKENKPKIDTKLDNLTADDKAGKQQIRVFGLKSLENDSNRKKTYCKEKLRNDQELRSNDSVCQLKNCEKSNLNKKETRCQKDLEILSPGGLVVSL</sequence>
<feature type="compositionally biased region" description="Basic and acidic residues" evidence="1">
    <location>
        <begin position="89"/>
        <end position="112"/>
    </location>
</feature>
<dbReference type="RefSeq" id="XP_022258111.1">
    <property type="nucleotide sequence ID" value="XM_022402403.1"/>
</dbReference>
<gene>
    <name evidence="4" type="primary">LOC106474024</name>
</gene>
<keyword evidence="2" id="KW-0732">Signal</keyword>
<dbReference type="Proteomes" id="UP000694941">
    <property type="component" value="Unplaced"/>
</dbReference>
<protein>
    <submittedName>
        <fullName evidence="4">Uncharacterized protein LOC106474024</fullName>
    </submittedName>
</protein>
<feature type="region of interest" description="Disordered" evidence="1">
    <location>
        <begin position="79"/>
        <end position="141"/>
    </location>
</feature>
<feature type="chain" id="PRO_5047359886" evidence="2">
    <location>
        <begin position="23"/>
        <end position="266"/>
    </location>
</feature>
<reference evidence="4" key="1">
    <citation type="submission" date="2025-08" db="UniProtKB">
        <authorList>
            <consortium name="RefSeq"/>
        </authorList>
    </citation>
    <scope>IDENTIFICATION</scope>
    <source>
        <tissue evidence="4">Muscle</tissue>
    </source>
</reference>
<feature type="signal peptide" evidence="2">
    <location>
        <begin position="1"/>
        <end position="22"/>
    </location>
</feature>
<feature type="compositionally biased region" description="Basic and acidic residues" evidence="1">
    <location>
        <begin position="121"/>
        <end position="141"/>
    </location>
</feature>
<accession>A0ABM1TQF5</accession>
<name>A0ABM1TQF5_LIMPO</name>
<evidence type="ECO:0000313" key="3">
    <source>
        <dbReference type="Proteomes" id="UP000694941"/>
    </source>
</evidence>
<feature type="compositionally biased region" description="Basic and acidic residues" evidence="1">
    <location>
        <begin position="32"/>
        <end position="43"/>
    </location>
</feature>
<evidence type="ECO:0000256" key="2">
    <source>
        <dbReference type="SAM" id="SignalP"/>
    </source>
</evidence>
<keyword evidence="3" id="KW-1185">Reference proteome</keyword>
<dbReference type="GeneID" id="106474024"/>
<feature type="region of interest" description="Disordered" evidence="1">
    <location>
        <begin position="25"/>
        <end position="44"/>
    </location>
</feature>